<dbReference type="GO" id="GO:0005741">
    <property type="term" value="C:mitochondrial outer membrane"/>
    <property type="evidence" value="ECO:0007669"/>
    <property type="project" value="UniProtKB-SubCell"/>
</dbReference>
<dbReference type="GO" id="GO:0007007">
    <property type="term" value="P:inner mitochondrial membrane organization"/>
    <property type="evidence" value="ECO:0007669"/>
    <property type="project" value="TreeGrafter"/>
</dbReference>
<dbReference type="PANTHER" id="PTHR12497:SF0">
    <property type="entry name" value="TAFAZZIN"/>
    <property type="match status" value="1"/>
</dbReference>
<keyword evidence="5" id="KW-0999">Mitochondrion inner membrane</keyword>
<dbReference type="OrthoDB" id="193467at2759"/>
<dbReference type="STRING" id="1280837.A0A316V8E8"/>
<reference evidence="14 15" key="1">
    <citation type="journal article" date="2018" name="Mol. Biol. Evol.">
        <title>Broad Genomic Sampling Reveals a Smut Pathogenic Ancestry of the Fungal Clade Ustilaginomycotina.</title>
        <authorList>
            <person name="Kijpornyongpan T."/>
            <person name="Mondo S.J."/>
            <person name="Barry K."/>
            <person name="Sandor L."/>
            <person name="Lee J."/>
            <person name="Lipzen A."/>
            <person name="Pangilinan J."/>
            <person name="LaButti K."/>
            <person name="Hainaut M."/>
            <person name="Henrissat B."/>
            <person name="Grigoriev I.V."/>
            <person name="Spatafora J.W."/>
            <person name="Aime M.C."/>
        </authorList>
    </citation>
    <scope>NUCLEOTIDE SEQUENCE [LARGE SCALE GENOMIC DNA]</scope>
    <source>
        <strain evidence="14 15">MCA 3882</strain>
    </source>
</reference>
<dbReference type="GO" id="GO:0005743">
    <property type="term" value="C:mitochondrial inner membrane"/>
    <property type="evidence" value="ECO:0007669"/>
    <property type="project" value="UniProtKB-SubCell"/>
</dbReference>
<dbReference type="SMART" id="SM00563">
    <property type="entry name" value="PlsC"/>
    <property type="match status" value="1"/>
</dbReference>
<evidence type="ECO:0000256" key="5">
    <source>
        <dbReference type="ARBA" id="ARBA00022792"/>
    </source>
</evidence>
<dbReference type="InterPro" id="IPR002123">
    <property type="entry name" value="Plipid/glycerol_acylTrfase"/>
</dbReference>
<proteinExistence type="inferred from homology"/>
<comment type="catalytic activity">
    <reaction evidence="11">
        <text>1'-[1,2-diacyl-sn-glycero-3-phospho],3'-[1-acyl-sn-glycero-3-phospho]-glycerol + a 1,2-diacyl-sn-glycero-3-phosphocholine = a cardiolipin + a 1-acyl-sn-glycero-3-phosphocholine</text>
        <dbReference type="Rhea" id="RHEA:33731"/>
        <dbReference type="ChEBI" id="CHEBI:57643"/>
        <dbReference type="ChEBI" id="CHEBI:58168"/>
        <dbReference type="ChEBI" id="CHEBI:62237"/>
        <dbReference type="ChEBI" id="CHEBI:64743"/>
    </reaction>
    <physiologicalReaction direction="left-to-right" evidence="11">
        <dbReference type="Rhea" id="RHEA:33732"/>
    </physiologicalReaction>
    <physiologicalReaction direction="right-to-left" evidence="11">
        <dbReference type="Rhea" id="RHEA:33733"/>
    </physiologicalReaction>
</comment>
<keyword evidence="3" id="KW-0808">Transferase</keyword>
<evidence type="ECO:0000313" key="15">
    <source>
        <dbReference type="Proteomes" id="UP000245771"/>
    </source>
</evidence>
<dbReference type="SUPFAM" id="SSF69593">
    <property type="entry name" value="Glycerol-3-phosphate (1)-acyltransferase"/>
    <property type="match status" value="1"/>
</dbReference>
<comment type="similarity">
    <text evidence="2 12">Belongs to the taffazin family.</text>
</comment>
<keyword evidence="7" id="KW-0496">Mitochondrion</keyword>
<dbReference type="GO" id="GO:0035965">
    <property type="term" value="P:cardiolipin acyl-chain remodeling"/>
    <property type="evidence" value="ECO:0007669"/>
    <property type="project" value="TreeGrafter"/>
</dbReference>
<dbReference type="PANTHER" id="PTHR12497">
    <property type="entry name" value="TAZ PROTEIN TAFAZZIN"/>
    <property type="match status" value="1"/>
</dbReference>
<dbReference type="AlphaFoldDB" id="A0A316V8E8"/>
<evidence type="ECO:0000256" key="6">
    <source>
        <dbReference type="ARBA" id="ARBA00023098"/>
    </source>
</evidence>
<evidence type="ECO:0000256" key="12">
    <source>
        <dbReference type="RuleBase" id="RU365062"/>
    </source>
</evidence>
<dbReference type="InterPro" id="IPR000872">
    <property type="entry name" value="Tafazzin"/>
</dbReference>
<evidence type="ECO:0000256" key="3">
    <source>
        <dbReference type="ARBA" id="ARBA00022679"/>
    </source>
</evidence>
<keyword evidence="4" id="KW-1000">Mitochondrion outer membrane</keyword>
<evidence type="ECO:0000256" key="10">
    <source>
        <dbReference type="ARBA" id="ARBA00024323"/>
    </source>
</evidence>
<evidence type="ECO:0000313" key="14">
    <source>
        <dbReference type="EMBL" id="PWN33298.1"/>
    </source>
</evidence>
<evidence type="ECO:0000256" key="7">
    <source>
        <dbReference type="ARBA" id="ARBA00023128"/>
    </source>
</evidence>
<evidence type="ECO:0000256" key="2">
    <source>
        <dbReference type="ARBA" id="ARBA00010524"/>
    </source>
</evidence>
<evidence type="ECO:0000256" key="1">
    <source>
        <dbReference type="ARBA" id="ARBA00004137"/>
    </source>
</evidence>
<keyword evidence="15" id="KW-1185">Reference proteome</keyword>
<dbReference type="InParanoid" id="A0A316V8E8"/>
<dbReference type="RefSeq" id="XP_025353600.1">
    <property type="nucleotide sequence ID" value="XM_025499013.1"/>
</dbReference>
<dbReference type="PRINTS" id="PR00979">
    <property type="entry name" value="TAFAZZIN"/>
</dbReference>
<dbReference type="GO" id="GO:0047184">
    <property type="term" value="F:1-acylglycerophosphocholine O-acyltransferase activity"/>
    <property type="evidence" value="ECO:0007669"/>
    <property type="project" value="TreeGrafter"/>
</dbReference>
<dbReference type="CDD" id="cd07989">
    <property type="entry name" value="LPLAT_AGPAT-like"/>
    <property type="match status" value="1"/>
</dbReference>
<feature type="domain" description="Phospholipid/glycerol acyltransferase" evidence="13">
    <location>
        <begin position="63"/>
        <end position="194"/>
    </location>
</feature>
<evidence type="ECO:0000256" key="8">
    <source>
        <dbReference type="ARBA" id="ARBA00023136"/>
    </source>
</evidence>
<evidence type="ECO:0000259" key="13">
    <source>
        <dbReference type="SMART" id="SM00563"/>
    </source>
</evidence>
<evidence type="ECO:0000256" key="4">
    <source>
        <dbReference type="ARBA" id="ARBA00022787"/>
    </source>
</evidence>
<keyword evidence="9" id="KW-0012">Acyltransferase</keyword>
<keyword evidence="8" id="KW-0472">Membrane</keyword>
<evidence type="ECO:0000256" key="9">
    <source>
        <dbReference type="ARBA" id="ARBA00023315"/>
    </source>
</evidence>
<keyword evidence="6" id="KW-0443">Lipid metabolism</keyword>
<dbReference type="Pfam" id="PF01553">
    <property type="entry name" value="Acyltransferase"/>
    <property type="match status" value="1"/>
</dbReference>
<dbReference type="Proteomes" id="UP000245771">
    <property type="component" value="Unassembled WGS sequence"/>
</dbReference>
<dbReference type="EMBL" id="KZ819604">
    <property type="protein sequence ID" value="PWN33298.1"/>
    <property type="molecule type" value="Genomic_DNA"/>
</dbReference>
<name>A0A316V8E8_9BASI</name>
<dbReference type="GeneID" id="37020794"/>
<evidence type="ECO:0000256" key="11">
    <source>
        <dbReference type="ARBA" id="ARBA00047906"/>
    </source>
</evidence>
<gene>
    <name evidence="14" type="ORF">FA14DRAFT_161218</name>
</gene>
<sequence length="355" mass="39751">MTALTRLPPLSTLHERSHSIVRLVGWCSNLLLQRWCKSVRVEGLERLVNVIKDEKRVAQKRGVLTYANHISVLDDPTLFGSLPTELYQRSNTTRWTMGASDIMFTNSFNAYIFRSGQVLPTDRGRGVFQPALDHSIDLLQNGGWVHIFPEGYVNMSRQARVRRFKWGIGRMLLETGLGLSKQLPVILPIWITGLDGMMPEPRGNPRWMPRPGAEVTITFGHPINDSIEPITERAREFALSNEGSVGEKARSSNTLLRSLEEKMEGVETLAQAYPIPGKTLFSPTTPLAPPPGGVSWPLPLEDSRSYNAIQAGFDSDQARIARSFICAELRAHLVRLGEQTGMSKDLVHRLMAEEE</sequence>
<comment type="subcellular location">
    <subcellularLocation>
        <location evidence="1">Mitochondrion inner membrane</location>
        <topology evidence="1">Peripheral membrane protein</topology>
        <orientation evidence="1">Intermembrane side</orientation>
    </subcellularLocation>
    <subcellularLocation>
        <location evidence="10">Mitochondrion outer membrane</location>
        <topology evidence="10">Peripheral membrane protein</topology>
        <orientation evidence="10">Intermembrane side</orientation>
    </subcellularLocation>
</comment>
<accession>A0A316V8E8</accession>
<protein>
    <recommendedName>
        <fullName evidence="12">Tafazzin family protein</fullName>
    </recommendedName>
</protein>
<organism evidence="14 15">
    <name type="scientific">Meira miltonrushii</name>
    <dbReference type="NCBI Taxonomy" id="1280837"/>
    <lineage>
        <taxon>Eukaryota</taxon>
        <taxon>Fungi</taxon>
        <taxon>Dikarya</taxon>
        <taxon>Basidiomycota</taxon>
        <taxon>Ustilaginomycotina</taxon>
        <taxon>Exobasidiomycetes</taxon>
        <taxon>Exobasidiales</taxon>
        <taxon>Brachybasidiaceae</taxon>
        <taxon>Meira</taxon>
    </lineage>
</organism>